<sequence length="359" mass="41287">MRSGCFLQHLFPSWNLERSFSGQPPRYGWGLGLWHLGPTTTEHVVFVPHPHQAEDWIQVQAQWLKEPIPAGDLREKLKPLLKHQAFEAEVRAHEEVLISVAKKGEDLLAQSHPRAGEVSQRLQGLRKQWEDLRQAVALRGQELEDKQKFLEFLQRVDLAEAWIQEKEVMVSAGDLGQDLEHCLQLRRRLHEFRGASAGVPATVEEAGDSSSHRPNTLLMLWGTDMLPVPAEDTVGDARIRSISDLSLQLKNRDPEEVKVICQRRSQLNNRPDALIQALDCGKDLESMQRLLRKHEELEREIHPIQTQVESLEHEVGLLCQRSPEAAHGLRHRQQEMTSSWWQLRSGAQKRYEPCRSRPR</sequence>
<dbReference type="Pfam" id="PF00435">
    <property type="entry name" value="Spectrin"/>
    <property type="match status" value="3"/>
</dbReference>
<evidence type="ECO:0000256" key="1">
    <source>
        <dbReference type="ARBA" id="ARBA00022737"/>
    </source>
</evidence>
<protein>
    <submittedName>
        <fullName evidence="4">Spectrin beta chain, non-erythrocytic 5</fullName>
    </submittedName>
</protein>
<gene>
    <name evidence="4" type="primary">SPTBN5_5</name>
    <name evidence="4" type="ORF">P7K49_017611</name>
</gene>
<dbReference type="SUPFAM" id="SSF46966">
    <property type="entry name" value="Spectrin repeat"/>
    <property type="match status" value="2"/>
</dbReference>
<feature type="coiled-coil region" evidence="3">
    <location>
        <begin position="280"/>
        <end position="314"/>
    </location>
</feature>
<keyword evidence="2" id="KW-0009">Actin-binding</keyword>
<dbReference type="CDD" id="cd00176">
    <property type="entry name" value="SPEC"/>
    <property type="match status" value="2"/>
</dbReference>
<dbReference type="Gene3D" id="1.20.58.60">
    <property type="match status" value="3"/>
</dbReference>
<dbReference type="SMART" id="SM00150">
    <property type="entry name" value="SPEC"/>
    <property type="match status" value="2"/>
</dbReference>
<dbReference type="PANTHER" id="PTHR11915">
    <property type="entry name" value="SPECTRIN/FILAMIN RELATED CYTOSKELETAL PROTEIN"/>
    <property type="match status" value="1"/>
</dbReference>
<dbReference type="Proteomes" id="UP001266305">
    <property type="component" value="Unassembled WGS sequence"/>
</dbReference>
<name>A0ABQ9V3Z5_SAGOE</name>
<evidence type="ECO:0000256" key="2">
    <source>
        <dbReference type="ARBA" id="ARBA00023203"/>
    </source>
</evidence>
<reference evidence="4 5" key="1">
    <citation type="submission" date="2023-05" db="EMBL/GenBank/DDBJ databases">
        <title>B98-5 Cell Line De Novo Hybrid Assembly: An Optical Mapping Approach.</title>
        <authorList>
            <person name="Kananen K."/>
            <person name="Auerbach J.A."/>
            <person name="Kautto E."/>
            <person name="Blachly J.S."/>
        </authorList>
    </citation>
    <scope>NUCLEOTIDE SEQUENCE [LARGE SCALE GENOMIC DNA]</scope>
    <source>
        <strain evidence="4">B95-8</strain>
        <tissue evidence="4">Cell line</tissue>
    </source>
</reference>
<accession>A0ABQ9V3Z5</accession>
<keyword evidence="5" id="KW-1185">Reference proteome</keyword>
<keyword evidence="3" id="KW-0175">Coiled coil</keyword>
<dbReference type="InterPro" id="IPR002017">
    <property type="entry name" value="Spectrin_repeat"/>
</dbReference>
<proteinExistence type="predicted"/>
<evidence type="ECO:0000313" key="5">
    <source>
        <dbReference type="Proteomes" id="UP001266305"/>
    </source>
</evidence>
<evidence type="ECO:0000313" key="4">
    <source>
        <dbReference type="EMBL" id="KAK2103755.1"/>
    </source>
</evidence>
<comment type="caution">
    <text evidence="4">The sequence shown here is derived from an EMBL/GenBank/DDBJ whole genome shotgun (WGS) entry which is preliminary data.</text>
</comment>
<dbReference type="EMBL" id="JASSZA010000008">
    <property type="protein sequence ID" value="KAK2103755.1"/>
    <property type="molecule type" value="Genomic_DNA"/>
</dbReference>
<evidence type="ECO:0000256" key="3">
    <source>
        <dbReference type="SAM" id="Coils"/>
    </source>
</evidence>
<dbReference type="InterPro" id="IPR018159">
    <property type="entry name" value="Spectrin/alpha-actinin"/>
</dbReference>
<keyword evidence="1" id="KW-0677">Repeat</keyword>
<organism evidence="4 5">
    <name type="scientific">Saguinus oedipus</name>
    <name type="common">Cotton-top tamarin</name>
    <name type="synonym">Oedipomidas oedipus</name>
    <dbReference type="NCBI Taxonomy" id="9490"/>
    <lineage>
        <taxon>Eukaryota</taxon>
        <taxon>Metazoa</taxon>
        <taxon>Chordata</taxon>
        <taxon>Craniata</taxon>
        <taxon>Vertebrata</taxon>
        <taxon>Euteleostomi</taxon>
        <taxon>Mammalia</taxon>
        <taxon>Eutheria</taxon>
        <taxon>Euarchontoglires</taxon>
        <taxon>Primates</taxon>
        <taxon>Haplorrhini</taxon>
        <taxon>Platyrrhini</taxon>
        <taxon>Cebidae</taxon>
        <taxon>Callitrichinae</taxon>
        <taxon>Saguinus</taxon>
    </lineage>
</organism>